<dbReference type="KEGG" id="nsg:H3L94_08870"/>
<dbReference type="SUPFAM" id="SSF47413">
    <property type="entry name" value="lambda repressor-like DNA-binding domains"/>
    <property type="match status" value="1"/>
</dbReference>
<dbReference type="InterPro" id="IPR038722">
    <property type="entry name" value="Ner_HTH_dom"/>
</dbReference>
<dbReference type="Pfam" id="PF13693">
    <property type="entry name" value="HTH_35"/>
    <property type="match status" value="1"/>
</dbReference>
<dbReference type="Gene3D" id="1.10.260.40">
    <property type="entry name" value="lambda repressor-like DNA-binding domains"/>
    <property type="match status" value="1"/>
</dbReference>
<evidence type="ECO:0000256" key="2">
    <source>
        <dbReference type="ARBA" id="ARBA00023015"/>
    </source>
</evidence>
<protein>
    <submittedName>
        <fullName evidence="6">Helix-turn-helix domain-containing protein</fullName>
    </submittedName>
</protein>
<dbReference type="EMBL" id="CP059567">
    <property type="protein sequence ID" value="QMT39959.1"/>
    <property type="molecule type" value="Genomic_DNA"/>
</dbReference>
<proteinExistence type="inferred from homology"/>
<evidence type="ECO:0000256" key="3">
    <source>
        <dbReference type="ARBA" id="ARBA00023125"/>
    </source>
</evidence>
<comment type="similarity">
    <text evidence="1">Belongs to the ner transcriptional regulatory family.</text>
</comment>
<sequence length="82" mass="9390">MHPEMIKARLRMAGYTLADVARQEKVGAGAVRLALRQPSLSGERAIAKVMGKPLHELWPDRWTKDGKRIRPRYRYLYEEGAA</sequence>
<dbReference type="Proteomes" id="UP000514752">
    <property type="component" value="Chromosome"/>
</dbReference>
<reference evidence="6 7" key="1">
    <citation type="submission" date="2020-07" db="EMBL/GenBank/DDBJ databases">
        <title>Genomic diversity of species in the Neisseriaceae family.</title>
        <authorList>
            <person name="Vincent A.T."/>
            <person name="Bernet E."/>
            <person name="Veyrier F.J."/>
        </authorList>
    </citation>
    <scope>NUCLEOTIDE SEQUENCE [LARGE SCALE GENOMIC DNA]</scope>
    <source>
        <strain evidence="6 7">DSM 22244</strain>
    </source>
</reference>
<evidence type="ECO:0000313" key="6">
    <source>
        <dbReference type="EMBL" id="QMT39959.1"/>
    </source>
</evidence>
<evidence type="ECO:0000313" key="7">
    <source>
        <dbReference type="Proteomes" id="UP000514752"/>
    </source>
</evidence>
<evidence type="ECO:0000259" key="5">
    <source>
        <dbReference type="Pfam" id="PF13693"/>
    </source>
</evidence>
<evidence type="ECO:0000256" key="1">
    <source>
        <dbReference type="ARBA" id="ARBA00006157"/>
    </source>
</evidence>
<dbReference type="AlphaFoldDB" id="A0A7D7N9B7"/>
<feature type="domain" description="Ner winged helix-turn-helix DNA-binding" evidence="5">
    <location>
        <begin position="1"/>
        <end position="72"/>
    </location>
</feature>
<accession>A0A7D7N9B7</accession>
<keyword evidence="2" id="KW-0805">Transcription regulation</keyword>
<keyword evidence="4" id="KW-0804">Transcription</keyword>
<gene>
    <name evidence="6" type="ORF">H3L94_08870</name>
</gene>
<organism evidence="6 7">
    <name type="scientific">Neisseria shayeganii</name>
    <dbReference type="NCBI Taxonomy" id="607712"/>
    <lineage>
        <taxon>Bacteria</taxon>
        <taxon>Pseudomonadati</taxon>
        <taxon>Pseudomonadota</taxon>
        <taxon>Betaproteobacteria</taxon>
        <taxon>Neisseriales</taxon>
        <taxon>Neisseriaceae</taxon>
        <taxon>Neisseria</taxon>
    </lineage>
</organism>
<keyword evidence="3" id="KW-0238">DNA-binding</keyword>
<dbReference type="RefSeq" id="WP_182121717.1">
    <property type="nucleotide sequence ID" value="NZ_CP059567.1"/>
</dbReference>
<dbReference type="InterPro" id="IPR010982">
    <property type="entry name" value="Lambda_DNA-bd_dom_sf"/>
</dbReference>
<evidence type="ECO:0000256" key="4">
    <source>
        <dbReference type="ARBA" id="ARBA00023163"/>
    </source>
</evidence>
<name>A0A7D7N9B7_9NEIS</name>
<dbReference type="GO" id="GO:0003677">
    <property type="term" value="F:DNA binding"/>
    <property type="evidence" value="ECO:0007669"/>
    <property type="project" value="UniProtKB-KW"/>
</dbReference>